<protein>
    <recommendedName>
        <fullName evidence="1">Retrovirus-related Pol polyprotein from transposon TNT 1-94-like beta-barrel domain-containing protein</fullName>
    </recommendedName>
</protein>
<dbReference type="CDD" id="cd09272">
    <property type="entry name" value="RNase_HI_RT_Ty1"/>
    <property type="match status" value="1"/>
</dbReference>
<organism evidence="2 3">
    <name type="scientific">Riccia sorocarpa</name>
    <dbReference type="NCBI Taxonomy" id="122646"/>
    <lineage>
        <taxon>Eukaryota</taxon>
        <taxon>Viridiplantae</taxon>
        <taxon>Streptophyta</taxon>
        <taxon>Embryophyta</taxon>
        <taxon>Marchantiophyta</taxon>
        <taxon>Marchantiopsida</taxon>
        <taxon>Marchantiidae</taxon>
        <taxon>Marchantiales</taxon>
        <taxon>Ricciaceae</taxon>
        <taxon>Riccia</taxon>
    </lineage>
</organism>
<dbReference type="Proteomes" id="UP001633002">
    <property type="component" value="Unassembled WGS sequence"/>
</dbReference>
<gene>
    <name evidence="2" type="ORF">R1sor_000880</name>
</gene>
<comment type="caution">
    <text evidence="2">The sequence shown here is derived from an EMBL/GenBank/DDBJ whole genome shotgun (WGS) entry which is preliminary data.</text>
</comment>
<accession>A0ABD3GUP8</accession>
<dbReference type="PANTHER" id="PTHR11439">
    <property type="entry name" value="GAG-POL-RELATED RETROTRANSPOSON"/>
    <property type="match status" value="1"/>
</dbReference>
<keyword evidence="3" id="KW-1185">Reference proteome</keyword>
<dbReference type="Pfam" id="PF22936">
    <property type="entry name" value="Pol_BBD"/>
    <property type="match status" value="1"/>
</dbReference>
<dbReference type="PANTHER" id="PTHR11439:SF463">
    <property type="entry name" value="REVERSE TRANSCRIPTASE TY1_COPIA-TYPE DOMAIN-CONTAINING PROTEIN"/>
    <property type="match status" value="1"/>
</dbReference>
<dbReference type="AlphaFoldDB" id="A0ABD3GUP8"/>
<sequence length="339" mass="37604">MVKDQELLHNCKKGSGLVKLGSKAEIPIGTIGALALEISGKKVKLAEVLHVPKLRRNLLSVSKLTDMGILTVFDRRSVSFYEAGARIVGRRLSARQRKKNLYTFQGKNQEANVAVVSPSEGTADELSFLLEEPDTIDEALRGAEGAQWEKAAKAELKSMEINQVWNLVDLSEGRSVVDCKWVLKKKMSPEGQLQSPAVQSQTHLCYVVITMRQFNDKYEAEHWRLDKEILRYVKGSAKEGLEFPGGDKFKLALVVDASFGTNVKSKSTTRLCVFLHGGAIAWTSRKQTCTSVSSAEAEYLALSLGTRTLIKFTRLLEDVYRIQIRQVPVFEGSGSCPLL</sequence>
<evidence type="ECO:0000313" key="2">
    <source>
        <dbReference type="EMBL" id="KAL3682858.1"/>
    </source>
</evidence>
<name>A0ABD3GUP8_9MARC</name>
<dbReference type="InterPro" id="IPR054722">
    <property type="entry name" value="PolX-like_BBD"/>
</dbReference>
<proteinExistence type="predicted"/>
<reference evidence="2 3" key="1">
    <citation type="submission" date="2024-09" db="EMBL/GenBank/DDBJ databases">
        <title>Chromosome-scale assembly of Riccia sorocarpa.</title>
        <authorList>
            <person name="Paukszto L."/>
        </authorList>
    </citation>
    <scope>NUCLEOTIDE SEQUENCE [LARGE SCALE GENOMIC DNA]</scope>
    <source>
        <strain evidence="2">LP-2024</strain>
        <tissue evidence="2">Aerial parts of the thallus</tissue>
    </source>
</reference>
<feature type="domain" description="Retrovirus-related Pol polyprotein from transposon TNT 1-94-like beta-barrel" evidence="1">
    <location>
        <begin position="1"/>
        <end position="68"/>
    </location>
</feature>
<dbReference type="EMBL" id="JBJQOH010000006">
    <property type="protein sequence ID" value="KAL3682858.1"/>
    <property type="molecule type" value="Genomic_DNA"/>
</dbReference>
<evidence type="ECO:0000259" key="1">
    <source>
        <dbReference type="Pfam" id="PF22936"/>
    </source>
</evidence>
<evidence type="ECO:0000313" key="3">
    <source>
        <dbReference type="Proteomes" id="UP001633002"/>
    </source>
</evidence>